<organism evidence="3 4">
    <name type="scientific">Pocillopora meandrina</name>
    <dbReference type="NCBI Taxonomy" id="46732"/>
    <lineage>
        <taxon>Eukaryota</taxon>
        <taxon>Metazoa</taxon>
        <taxon>Cnidaria</taxon>
        <taxon>Anthozoa</taxon>
        <taxon>Hexacorallia</taxon>
        <taxon>Scleractinia</taxon>
        <taxon>Astrocoeniina</taxon>
        <taxon>Pocilloporidae</taxon>
        <taxon>Pocillopora</taxon>
    </lineage>
</organism>
<dbReference type="InterPro" id="IPR022188">
    <property type="entry name" value="TASOR_DUF3715"/>
</dbReference>
<feature type="region of interest" description="Disordered" evidence="1">
    <location>
        <begin position="658"/>
        <end position="680"/>
    </location>
</feature>
<evidence type="ECO:0000313" key="4">
    <source>
        <dbReference type="Proteomes" id="UP001159428"/>
    </source>
</evidence>
<evidence type="ECO:0000259" key="2">
    <source>
        <dbReference type="Pfam" id="PF12509"/>
    </source>
</evidence>
<feature type="compositionally biased region" description="Basic and acidic residues" evidence="1">
    <location>
        <begin position="1972"/>
        <end position="1987"/>
    </location>
</feature>
<feature type="compositionally biased region" description="Polar residues" evidence="1">
    <location>
        <begin position="2020"/>
        <end position="2031"/>
    </location>
</feature>
<feature type="region of interest" description="Disordered" evidence="1">
    <location>
        <begin position="1972"/>
        <end position="2040"/>
    </location>
</feature>
<dbReference type="EMBL" id="CALNXJ010000035">
    <property type="protein sequence ID" value="CAH3141302.1"/>
    <property type="molecule type" value="Genomic_DNA"/>
</dbReference>
<feature type="compositionally biased region" description="Basic and acidic residues" evidence="1">
    <location>
        <begin position="1820"/>
        <end position="1836"/>
    </location>
</feature>
<feature type="compositionally biased region" description="Polar residues" evidence="1">
    <location>
        <begin position="1893"/>
        <end position="1910"/>
    </location>
</feature>
<feature type="compositionally biased region" description="Polar residues" evidence="1">
    <location>
        <begin position="658"/>
        <end position="677"/>
    </location>
</feature>
<name>A0AAU9XA01_9CNID</name>
<protein>
    <recommendedName>
        <fullName evidence="2">TASOR pseudo-PARP domain-containing protein</fullName>
    </recommendedName>
</protein>
<dbReference type="Gene3D" id="3.90.228.10">
    <property type="match status" value="1"/>
</dbReference>
<feature type="region of interest" description="Disordered" evidence="1">
    <location>
        <begin position="1776"/>
        <end position="1925"/>
    </location>
</feature>
<sequence length="2181" mass="243733">MSGRFVAHCYLLSNLAVEMGDVRDLSWSFKAYTIPRKERRPSEDCQYVLPVNSREAKEIEQSVKRLTWDTNDLIDRAVSISYIKKVENQGLEREYHEKRASMRDEGRSPKELTQQLAFCVEKEDSRVKEICRVGLVCDGVDHSLGDGHMGVTVWRYPDLCLRAFSWPTSGTAYLMVFKIVKGRAKFVSPKLSPVGDTVEPSPNYDCHVSRNTTCPSVTDLTTLMRSTQYYLYEYDDEGLPSRRPRHCLPFAVIALQRSEDMSSPLKPPVSLENLASAVKDSIIPIEDIYTPFFKEEDGILAWRGLVTCKDKRLGCVSLLAGHKLGFNFWKSYLDVSSKIPLKQLGALLPGDVRSAWKLPLDYRNYVLSLCTMKVASRQQDETFTSFTRHLAIKAKAAGVLCIDPFTTMFLVPSGKLAVRLGFCAVAEPLRMFCIVCRRQTKSPPSVSQLTSPKVSRCASSSPGTPLGPAVSILRPASLDFKVRHRSKIVVSSPGDSSRHLHPRHIAKRSLSFSYSPAKHGRKSLQRTKRTLRSASISGTVAFQGDITMLSDFSNDNIMSTSKEESFNNQSCMPEVDSKGNEANVVKGLPSCSNFTTCSAKSLKGRTCNSLDVEHLESSSELPAVSCVSFDTAKSSKPELPALDLSLLRTFKRSCNVSTNTQNNNLESVHQSNGSTERQSSKKLWNVEYRLQNDSFARQSQEQSKTETMKYQDVFTSDLQVDSEYKRPHTPTTSTNFYPFWPESPLVLFSDRERIPFLSDTPVKTLQAEDIIEAISEIPKEDLSVNLPKPSVESFGAAFVVQTRRENADSTSMNSVGRPFITYEGECHTKSNLCLENWNLNSSFLNDKANLHRLREAESREGFLKPQKTMHIETAGFGIIEASSELVNLEGENDLKKRETRVEIPHPHDDNQVNQPTEVNLICPSNEEPMENAFKETKTTDISKVHNVLHTIDAEVLESPQLSSYLLSPRQPEYVKNAANDNSPPIESLKLHDTVKKLVPKAFSSSLNPTAGADCISKLIVTPTSERPSSIIIGPRSPCKNVTGNENTNTTEERCCVFTTDLGQLCTRVASENGTRQVSTEVLTKIVDNFHGFDTNQLAARGKDICLDGENCFESGNPGRSGIIREERLEEVVAKIPKENPVKKLSSRKRPYLHLPQQHSENIVSKNLALNPDTRVKSCKLSASQVKQQQNSFTDTPNYPEFYDLSVLIERGGEYSSVSPSKSSVLTSTGKGHEAPINDVGVVLLKGTSCSRGECDVQPSKMDEKSDCKPLAVSCVAEEKVEDFHEDTGAHQGGVIETSLVHDWGLQRASKGRSSKLRKDSYSLHFEENRSVEVRDVHSELDKPHGHTDIWSEIENEFPEPVTVICSPPSSVNTFTLRYPGKVASEGDVAEEFADEIITTKEETLLLEKRLQGVFAEPVVVNCSHDNSGLVGSPGAKCPNKTASSKRNLTLSVSGNVEPFEQVVSVASVPQKSNEKLQTSKLPESYGFVLEGSELFVDSSPRQPRFTETEEYTMLWRSNKWSETAASQILKSSKEGVAIQSKKSGVHENQVSRRQPDNESSARENCPFKDLHTKSSCLMKAVDNSSLQTAGDCWNEAKVTTATEAQPLRKRRQEAQGGREIETKSRQRKLVCLAQLKGKEEGTEAAIERVKIFQLPSELPCSNRGQENEEQTPTCGYRVKTENCLDKLKCSARPQGYDTRQKNDVDSLRTDNCMSNLYCARERHRKEKQTQDSMERLPLKQAKNSRTHATNAEKKVDLIRSGKACVTLERKARMEAKNTAQEEKKKFVTFAPTPIKKSQGKDLIKERREQRSSLTCSSGHPDVKADRHPENLEDKLRPSMNESPKAKEVLGQEPVAPSGIQSEAYPKNPIASDLKNSPLRDDKHFTATLDAVKTSGSDSPTEGRSSSQNVRSGEKSTSDPAGIKEIGFKWGDRNAFTARHLKQDKITNPKKSVNATISQQDFSKKLEKNVQVDINKDRRSEKRRDREPLGGIKPLGDFDDVEKDTHACNRTISGERENEQLKSSSTPLLSNTGRRRNFEPKAPNNVFVPIFSDDKRLIAHYTESSHRDHNQGLDTNDTVLSPNNQAYAYPRWVAPIRPGHSSLQHNEIKGLPQFIPNASNRYSQRGITNRTRFQLVYPRFPNYGRPVFVRGMWQARPVLTLPGPWPSPGNAYRVPNTPIRPR</sequence>
<dbReference type="Proteomes" id="UP001159428">
    <property type="component" value="Unassembled WGS sequence"/>
</dbReference>
<dbReference type="GO" id="GO:0045814">
    <property type="term" value="P:negative regulation of gene expression, epigenetic"/>
    <property type="evidence" value="ECO:0007669"/>
    <property type="project" value="InterPro"/>
</dbReference>
<proteinExistence type="predicted"/>
<feature type="compositionally biased region" description="Basic and acidic residues" evidence="1">
    <location>
        <begin position="1798"/>
        <end position="1810"/>
    </location>
</feature>
<feature type="region of interest" description="Disordered" evidence="1">
    <location>
        <begin position="442"/>
        <end position="464"/>
    </location>
</feature>
<feature type="compositionally biased region" description="Polar residues" evidence="1">
    <location>
        <begin position="442"/>
        <end position="463"/>
    </location>
</feature>
<dbReference type="InterPro" id="IPR046432">
    <property type="entry name" value="TASOR"/>
</dbReference>
<feature type="region of interest" description="Disordered" evidence="1">
    <location>
        <begin position="1531"/>
        <end position="1565"/>
    </location>
</feature>
<keyword evidence="4" id="KW-1185">Reference proteome</keyword>
<dbReference type="GO" id="GO:0005654">
    <property type="term" value="C:nucleoplasm"/>
    <property type="evidence" value="ECO:0007669"/>
    <property type="project" value="TreeGrafter"/>
</dbReference>
<dbReference type="PANTHER" id="PTHR16207:SF11">
    <property type="entry name" value="SET DOMAIN-CONTAINING PROTEIN"/>
    <property type="match status" value="1"/>
</dbReference>
<reference evidence="3 4" key="1">
    <citation type="submission" date="2022-05" db="EMBL/GenBank/DDBJ databases">
        <authorList>
            <consortium name="Genoscope - CEA"/>
            <person name="William W."/>
        </authorList>
    </citation>
    <scope>NUCLEOTIDE SEQUENCE [LARGE SCALE GENOMIC DNA]</scope>
</reference>
<accession>A0AAU9XA01</accession>
<evidence type="ECO:0000313" key="3">
    <source>
        <dbReference type="EMBL" id="CAH3141302.1"/>
    </source>
</evidence>
<comment type="caution">
    <text evidence="3">The sequence shown here is derived from an EMBL/GenBank/DDBJ whole genome shotgun (WGS) entry which is preliminary data.</text>
</comment>
<dbReference type="Pfam" id="PF12509">
    <property type="entry name" value="DUF3715"/>
    <property type="match status" value="1"/>
</dbReference>
<gene>
    <name evidence="3" type="ORF">PMEA_00019633</name>
</gene>
<feature type="domain" description="TASOR pseudo-PARP" evidence="2">
    <location>
        <begin position="101"/>
        <end position="249"/>
    </location>
</feature>
<feature type="compositionally biased region" description="Basic and acidic residues" evidence="1">
    <location>
        <begin position="2002"/>
        <end position="2019"/>
    </location>
</feature>
<feature type="compositionally biased region" description="Basic and acidic residues" evidence="1">
    <location>
        <begin position="1549"/>
        <end position="1565"/>
    </location>
</feature>
<feature type="compositionally biased region" description="Basic and acidic residues" evidence="1">
    <location>
        <begin position="1776"/>
        <end position="1785"/>
    </location>
</feature>
<evidence type="ECO:0000256" key="1">
    <source>
        <dbReference type="SAM" id="MobiDB-lite"/>
    </source>
</evidence>
<dbReference type="PANTHER" id="PTHR16207">
    <property type="entry name" value="SET DOMAIN-CONTAINING PROTEIN"/>
    <property type="match status" value="1"/>
</dbReference>